<evidence type="ECO:0000313" key="2">
    <source>
        <dbReference type="EMBL" id="EGV30692.1"/>
    </source>
</evidence>
<dbReference type="eggNOG" id="COG2113">
    <property type="taxonomic scope" value="Bacteria"/>
</dbReference>
<protein>
    <recommendedName>
        <fullName evidence="4">WG repeat-containing protein</fullName>
    </recommendedName>
</protein>
<dbReference type="InterPro" id="IPR032774">
    <property type="entry name" value="WG_beta_rep"/>
</dbReference>
<organism evidence="2 3">
    <name type="scientific">Segatella oulorum F0390</name>
    <dbReference type="NCBI Taxonomy" id="702438"/>
    <lineage>
        <taxon>Bacteria</taxon>
        <taxon>Pseudomonadati</taxon>
        <taxon>Bacteroidota</taxon>
        <taxon>Bacteroidia</taxon>
        <taxon>Bacteroidales</taxon>
        <taxon>Prevotellaceae</taxon>
        <taxon>Segatella</taxon>
    </lineage>
</organism>
<evidence type="ECO:0000256" key="1">
    <source>
        <dbReference type="SAM" id="SignalP"/>
    </source>
</evidence>
<dbReference type="HOGENOM" id="CLU_606703_0_0_10"/>
<comment type="caution">
    <text evidence="2">The sequence shown here is derived from an EMBL/GenBank/DDBJ whole genome shotgun (WGS) entry which is preliminary data.</text>
</comment>
<sequence>MKKKMALILSLFTLSLMSLKAQIGVAVYYQKASICKQSNGKFCLNDFHKKPIIVDADTIFGTHFDSFMISKEGQKGLYDTEGKCLIPIAFSTITSYNNRYWLVNKEDKQGLYSYMGKEILPPLYDSIEVACSYCTTASNYFIVKKGLYGLCNNNGEFIVDPQYTAIEYRYLRYFKLTKGDSCHYLFNYKDIIKDITLDDAMPITIQKKEQKLFYFNYKQGKAWGLLRENGQPVIAVQYDKPLEKVGYIHSDSTAYFIACKDNQFGLIDIDNKIVLPFQYKKIEHTYFYNTIELTTDEGKQLYNMAKKQLALNLFYDKSNVTDRYLYLKKNGLETAVDYHHMQILFPFKYNSISGLDDNEHFIVTIEGKTAVVNREDKQIIPYGYDEIQATCKPNLFVIKKEKQYGIVNLKNELVYGMTPYLIYTYDDRIELINITTFQTIKKLDYNFKEIK</sequence>
<keyword evidence="3" id="KW-1185">Reference proteome</keyword>
<gene>
    <name evidence="2" type="ORF">HMPREF9431_01473</name>
</gene>
<name>G1WCC2_9BACT</name>
<dbReference type="RefSeq" id="WP_004380516.1">
    <property type="nucleotide sequence ID" value="NZ_JH114216.1"/>
</dbReference>
<evidence type="ECO:0000313" key="3">
    <source>
        <dbReference type="Proteomes" id="UP000005141"/>
    </source>
</evidence>
<dbReference type="PATRIC" id="fig|702438.4.peg.1526"/>
<evidence type="ECO:0008006" key="4">
    <source>
        <dbReference type="Google" id="ProtNLM"/>
    </source>
</evidence>
<dbReference type="PANTHER" id="PTHR37841">
    <property type="entry name" value="GLR2918 PROTEIN"/>
    <property type="match status" value="1"/>
</dbReference>
<keyword evidence="1" id="KW-0732">Signal</keyword>
<dbReference type="PANTHER" id="PTHR37841:SF1">
    <property type="entry name" value="DUF3298 DOMAIN-CONTAINING PROTEIN"/>
    <property type="match status" value="1"/>
</dbReference>
<accession>G1WCC2</accession>
<dbReference type="GeneID" id="95426092"/>
<dbReference type="AlphaFoldDB" id="G1WCC2"/>
<feature type="signal peptide" evidence="1">
    <location>
        <begin position="1"/>
        <end position="21"/>
    </location>
</feature>
<dbReference type="Pfam" id="PF14903">
    <property type="entry name" value="WG_beta_rep"/>
    <property type="match status" value="2"/>
</dbReference>
<reference evidence="2 3" key="1">
    <citation type="submission" date="2011-07" db="EMBL/GenBank/DDBJ databases">
        <title>The Genome Sequence of Prevotella oulorum F0390.</title>
        <authorList>
            <consortium name="The Broad Institute Genome Sequencing Platform"/>
            <consortium name="The Broad Institute Genome Sequencing Center for Infectious Disease"/>
            <person name="Earl A."/>
            <person name="Ward D."/>
            <person name="Feldgarden M."/>
            <person name="Gevers D."/>
            <person name="Izard J."/>
            <person name="Ganesan A."/>
            <person name="Baranova O.V."/>
            <person name="Blanton J.M."/>
            <person name="Tanner A.C."/>
            <person name="Dewhirst F.E."/>
            <person name="Young S.K."/>
            <person name="Zeng Q."/>
            <person name="Gargeya S."/>
            <person name="Fitzgerald M."/>
            <person name="Haas B."/>
            <person name="Abouelleil A."/>
            <person name="Alvarado L."/>
            <person name="Arachchi H.M."/>
            <person name="Berlin A."/>
            <person name="Brown A."/>
            <person name="Chapman S.B."/>
            <person name="Chen Z."/>
            <person name="Dunbar C."/>
            <person name="Freedman E."/>
            <person name="Gearin G."/>
            <person name="Gellesch M."/>
            <person name="Goldberg J."/>
            <person name="Griggs A."/>
            <person name="Gujja S."/>
            <person name="Heiman D."/>
            <person name="Howarth C."/>
            <person name="Larson L."/>
            <person name="Lui A."/>
            <person name="MacDonald P.J.P."/>
            <person name="Mehta T."/>
            <person name="Montmayeur A."/>
            <person name="Murphy C."/>
            <person name="Neiman D."/>
            <person name="Pearson M."/>
            <person name="Priest M."/>
            <person name="Roberts A."/>
            <person name="Saif S."/>
            <person name="Shea T."/>
            <person name="Shenoy N."/>
            <person name="Sisk P."/>
            <person name="Stolte C."/>
            <person name="Sykes S."/>
            <person name="Wortman J."/>
            <person name="Nusbaum C."/>
            <person name="Birren B."/>
        </authorList>
    </citation>
    <scope>NUCLEOTIDE SEQUENCE [LARGE SCALE GENOMIC DNA]</scope>
    <source>
        <strain evidence="2 3">F0390</strain>
    </source>
</reference>
<dbReference type="Proteomes" id="UP000005141">
    <property type="component" value="Unassembled WGS sequence"/>
</dbReference>
<dbReference type="EMBL" id="ADGI01000050">
    <property type="protein sequence ID" value="EGV30692.1"/>
    <property type="molecule type" value="Genomic_DNA"/>
</dbReference>
<feature type="chain" id="PRO_5003425949" description="WG repeat-containing protein" evidence="1">
    <location>
        <begin position="22"/>
        <end position="451"/>
    </location>
</feature>
<proteinExistence type="predicted"/>